<evidence type="ECO:0000256" key="9">
    <source>
        <dbReference type="ARBA" id="ARBA00023136"/>
    </source>
</evidence>
<dbReference type="GO" id="GO:0005886">
    <property type="term" value="C:plasma membrane"/>
    <property type="evidence" value="ECO:0007669"/>
    <property type="project" value="UniProtKB-SubCell"/>
</dbReference>
<evidence type="ECO:0000313" key="12">
    <source>
        <dbReference type="Proteomes" id="UP000886752"/>
    </source>
</evidence>
<keyword evidence="9" id="KW-0472">Membrane</keyword>
<evidence type="ECO:0000256" key="8">
    <source>
        <dbReference type="ARBA" id="ARBA00022967"/>
    </source>
</evidence>
<dbReference type="InterPro" id="IPR003439">
    <property type="entry name" value="ABC_transporter-like_ATP-bd"/>
</dbReference>
<dbReference type="InterPro" id="IPR017871">
    <property type="entry name" value="ABC_transporter-like_CS"/>
</dbReference>
<dbReference type="PROSITE" id="PS50893">
    <property type="entry name" value="ABC_TRANSPORTER_2"/>
    <property type="match status" value="1"/>
</dbReference>
<organism evidence="11 12">
    <name type="scientific">Candidatus Desulfovibrio intestinipullorum</name>
    <dbReference type="NCBI Taxonomy" id="2838536"/>
    <lineage>
        <taxon>Bacteria</taxon>
        <taxon>Pseudomonadati</taxon>
        <taxon>Thermodesulfobacteriota</taxon>
        <taxon>Desulfovibrionia</taxon>
        <taxon>Desulfovibrionales</taxon>
        <taxon>Desulfovibrionaceae</taxon>
        <taxon>Desulfovibrio</taxon>
    </lineage>
</organism>
<dbReference type="PROSITE" id="PS00211">
    <property type="entry name" value="ABC_TRANSPORTER_1"/>
    <property type="match status" value="1"/>
</dbReference>
<dbReference type="PANTHER" id="PTHR43297:SF14">
    <property type="entry name" value="ATPASE AAA-TYPE CORE DOMAIN-CONTAINING PROTEIN"/>
    <property type="match status" value="1"/>
</dbReference>
<dbReference type="InterPro" id="IPR050388">
    <property type="entry name" value="ABC_Ni/Peptide_Import"/>
</dbReference>
<evidence type="ECO:0000313" key="11">
    <source>
        <dbReference type="EMBL" id="HIW00514.1"/>
    </source>
</evidence>
<dbReference type="PANTHER" id="PTHR43297">
    <property type="entry name" value="OLIGOPEPTIDE TRANSPORT ATP-BINDING PROTEIN APPD"/>
    <property type="match status" value="1"/>
</dbReference>
<sequence length="287" mass="31480">MSIITTTPVEESPLLQVRDLSVSFLDGKKKHLLVDRVSFSVQAGQCLGILGESGSGKSMTCKAVLGLLDKNFEVTGSSLFDGGELIGANPEKLRRMRGSKISVVLQNPMSCFDPLYRLGEQMEETIAEHMALSAKAMRSMMVDILTLMRIRDPEDVLRKYPHQLSGGMLQRIMIGLAISLDPELIIADEPTTAIDSISQYSIMQEFVRIKKAGSVAMIFISHDLGVLSLIADKVIVMHRGRAVEEGTAESVFASAKDPYTHHLISQHKAVMDRFLKAIHAGRQGEVA</sequence>
<dbReference type="Pfam" id="PF00005">
    <property type="entry name" value="ABC_tran"/>
    <property type="match status" value="1"/>
</dbReference>
<proteinExistence type="inferred from homology"/>
<feature type="domain" description="ABC transporter" evidence="10">
    <location>
        <begin position="15"/>
        <end position="264"/>
    </location>
</feature>
<dbReference type="GO" id="GO:0016887">
    <property type="term" value="F:ATP hydrolysis activity"/>
    <property type="evidence" value="ECO:0007669"/>
    <property type="project" value="InterPro"/>
</dbReference>
<evidence type="ECO:0000256" key="7">
    <source>
        <dbReference type="ARBA" id="ARBA00022840"/>
    </source>
</evidence>
<comment type="similarity">
    <text evidence="2">Belongs to the ABC transporter superfamily.</text>
</comment>
<evidence type="ECO:0000256" key="3">
    <source>
        <dbReference type="ARBA" id="ARBA00022448"/>
    </source>
</evidence>
<dbReference type="AlphaFoldDB" id="A0A9D1TPL6"/>
<evidence type="ECO:0000256" key="2">
    <source>
        <dbReference type="ARBA" id="ARBA00005417"/>
    </source>
</evidence>
<evidence type="ECO:0000259" key="10">
    <source>
        <dbReference type="PROSITE" id="PS50893"/>
    </source>
</evidence>
<evidence type="ECO:0000256" key="5">
    <source>
        <dbReference type="ARBA" id="ARBA00022519"/>
    </source>
</evidence>
<dbReference type="Gene3D" id="3.40.50.300">
    <property type="entry name" value="P-loop containing nucleotide triphosphate hydrolases"/>
    <property type="match status" value="1"/>
</dbReference>
<keyword evidence="3" id="KW-0813">Transport</keyword>
<reference evidence="11" key="1">
    <citation type="journal article" date="2021" name="PeerJ">
        <title>Extensive microbial diversity within the chicken gut microbiome revealed by metagenomics and culture.</title>
        <authorList>
            <person name="Gilroy R."/>
            <person name="Ravi A."/>
            <person name="Getino M."/>
            <person name="Pursley I."/>
            <person name="Horton D.L."/>
            <person name="Alikhan N.F."/>
            <person name="Baker D."/>
            <person name="Gharbi K."/>
            <person name="Hall N."/>
            <person name="Watson M."/>
            <person name="Adriaenssens E.M."/>
            <person name="Foster-Nyarko E."/>
            <person name="Jarju S."/>
            <person name="Secka A."/>
            <person name="Antonio M."/>
            <person name="Oren A."/>
            <person name="Chaudhuri R.R."/>
            <person name="La Ragione R."/>
            <person name="Hildebrand F."/>
            <person name="Pallen M.J."/>
        </authorList>
    </citation>
    <scope>NUCLEOTIDE SEQUENCE</scope>
    <source>
        <strain evidence="11">ChiHecec2B26-446</strain>
    </source>
</reference>
<evidence type="ECO:0000256" key="6">
    <source>
        <dbReference type="ARBA" id="ARBA00022741"/>
    </source>
</evidence>
<keyword evidence="4" id="KW-1003">Cell membrane</keyword>
<keyword evidence="5" id="KW-0997">Cell inner membrane</keyword>
<dbReference type="InterPro" id="IPR027417">
    <property type="entry name" value="P-loop_NTPase"/>
</dbReference>
<dbReference type="GO" id="GO:0005524">
    <property type="term" value="F:ATP binding"/>
    <property type="evidence" value="ECO:0007669"/>
    <property type="project" value="UniProtKB-KW"/>
</dbReference>
<gene>
    <name evidence="11" type="ORF">H9894_04920</name>
</gene>
<dbReference type="SUPFAM" id="SSF52540">
    <property type="entry name" value="P-loop containing nucleoside triphosphate hydrolases"/>
    <property type="match status" value="1"/>
</dbReference>
<dbReference type="CDD" id="cd03257">
    <property type="entry name" value="ABC_NikE_OppD_transporters"/>
    <property type="match status" value="1"/>
</dbReference>
<comment type="subcellular location">
    <subcellularLocation>
        <location evidence="1">Cell inner membrane</location>
        <topology evidence="1">Peripheral membrane protein</topology>
    </subcellularLocation>
</comment>
<dbReference type="Proteomes" id="UP000886752">
    <property type="component" value="Unassembled WGS sequence"/>
</dbReference>
<reference evidence="11" key="2">
    <citation type="submission" date="2021-04" db="EMBL/GenBank/DDBJ databases">
        <authorList>
            <person name="Gilroy R."/>
        </authorList>
    </citation>
    <scope>NUCLEOTIDE SEQUENCE</scope>
    <source>
        <strain evidence="11">ChiHecec2B26-446</strain>
    </source>
</reference>
<accession>A0A9D1TPL6</accession>
<dbReference type="SMART" id="SM00382">
    <property type="entry name" value="AAA"/>
    <property type="match status" value="1"/>
</dbReference>
<keyword evidence="8" id="KW-1278">Translocase</keyword>
<protein>
    <submittedName>
        <fullName evidence="11">ABC transporter ATP-binding protein</fullName>
    </submittedName>
</protein>
<comment type="caution">
    <text evidence="11">The sequence shown here is derived from an EMBL/GenBank/DDBJ whole genome shotgun (WGS) entry which is preliminary data.</text>
</comment>
<evidence type="ECO:0000256" key="1">
    <source>
        <dbReference type="ARBA" id="ARBA00004417"/>
    </source>
</evidence>
<name>A0A9D1TPL6_9BACT</name>
<evidence type="ECO:0000256" key="4">
    <source>
        <dbReference type="ARBA" id="ARBA00022475"/>
    </source>
</evidence>
<keyword evidence="7 11" id="KW-0067">ATP-binding</keyword>
<dbReference type="EMBL" id="DXHV01000053">
    <property type="protein sequence ID" value="HIW00514.1"/>
    <property type="molecule type" value="Genomic_DNA"/>
</dbReference>
<dbReference type="InterPro" id="IPR003593">
    <property type="entry name" value="AAA+_ATPase"/>
</dbReference>
<keyword evidence="6" id="KW-0547">Nucleotide-binding</keyword>